<proteinExistence type="predicted"/>
<name>A0ABU6MGY6_9BACI</name>
<evidence type="ECO:0000313" key="2">
    <source>
        <dbReference type="Proteomes" id="UP001341444"/>
    </source>
</evidence>
<dbReference type="Proteomes" id="UP001341444">
    <property type="component" value="Unassembled WGS sequence"/>
</dbReference>
<dbReference type="SUPFAM" id="SSF53448">
    <property type="entry name" value="Nucleotide-diphospho-sugar transferases"/>
    <property type="match status" value="1"/>
</dbReference>
<organism evidence="1 2">
    <name type="scientific">Heyndrickxia acidicola</name>
    <dbReference type="NCBI Taxonomy" id="209389"/>
    <lineage>
        <taxon>Bacteria</taxon>
        <taxon>Bacillati</taxon>
        <taxon>Bacillota</taxon>
        <taxon>Bacilli</taxon>
        <taxon>Bacillales</taxon>
        <taxon>Bacillaceae</taxon>
        <taxon>Heyndrickxia</taxon>
    </lineage>
</organism>
<dbReference type="EC" id="2.4.-.-" evidence="1"/>
<dbReference type="GO" id="GO:0016757">
    <property type="term" value="F:glycosyltransferase activity"/>
    <property type="evidence" value="ECO:0007669"/>
    <property type="project" value="UniProtKB-KW"/>
</dbReference>
<dbReference type="RefSeq" id="WP_066268732.1">
    <property type="nucleotide sequence ID" value="NZ_JARMAB010000014.1"/>
</dbReference>
<comment type="caution">
    <text evidence="1">The sequence shown here is derived from an EMBL/GenBank/DDBJ whole genome shotgun (WGS) entry which is preliminary data.</text>
</comment>
<evidence type="ECO:0000313" key="1">
    <source>
        <dbReference type="EMBL" id="MED1203673.1"/>
    </source>
</evidence>
<protein>
    <submittedName>
        <fullName evidence="1">Glycosyltransferase</fullName>
        <ecNumber evidence="1">2.4.-.-</ecNumber>
    </submittedName>
</protein>
<reference evidence="1 2" key="1">
    <citation type="submission" date="2023-03" db="EMBL/GenBank/DDBJ databases">
        <title>Bacillus Genome Sequencing.</title>
        <authorList>
            <person name="Dunlap C."/>
        </authorList>
    </citation>
    <scope>NUCLEOTIDE SEQUENCE [LARGE SCALE GENOMIC DNA]</scope>
    <source>
        <strain evidence="1 2">B-23453</strain>
    </source>
</reference>
<gene>
    <name evidence="1" type="ORF">P4T90_11400</name>
</gene>
<keyword evidence="1" id="KW-0328">Glycosyltransferase</keyword>
<sequence length="252" mass="29085">MKICFMITTTNTREESLSWIVEHLIKYINIPFAIYIYNDGAPPLKDIVSSLLNKYGRDDIYFAVLNDSREISLEKIGCGGGRFHLFERVKLNYEIVVSLDDDMQITEGWYEKIIEAINAFPNHSFFSCVVKGPNEVVQRAGSGMLIQDGILYRFEHTFINEKYHVAEWGPFGCLILCRRALQPDVKVPGLYVREDDAFYLEMKKLGINETVIVNDAVAIHRAIPTYESNLRIPEKMKEAEQYFLNKYGLILH</sequence>
<keyword evidence="1" id="KW-0808">Transferase</keyword>
<dbReference type="EMBL" id="JARMAB010000014">
    <property type="protein sequence ID" value="MED1203673.1"/>
    <property type="molecule type" value="Genomic_DNA"/>
</dbReference>
<dbReference type="InterPro" id="IPR029044">
    <property type="entry name" value="Nucleotide-diphossugar_trans"/>
</dbReference>
<dbReference type="Gene3D" id="3.90.550.10">
    <property type="entry name" value="Spore Coat Polysaccharide Biosynthesis Protein SpsA, Chain A"/>
    <property type="match status" value="1"/>
</dbReference>
<accession>A0ABU6MGY6</accession>
<keyword evidence="2" id="KW-1185">Reference proteome</keyword>